<dbReference type="InterPro" id="IPR013785">
    <property type="entry name" value="Aldolase_TIM"/>
</dbReference>
<dbReference type="PANTHER" id="PTHR32332">
    <property type="entry name" value="2-NITROPROPANE DIOXYGENASE"/>
    <property type="match status" value="1"/>
</dbReference>
<comment type="function">
    <text evidence="1">Nitronate monooxygenase that uses molecular oxygen to catalyze the oxidative denitrification of alkyl nitronates. Acts on propionate 3-nitronate (P3N), the presumed physiological substrate. Probably functions in the detoxification of P3N, a metabolic poison produced by plants and fungi as a defense mechanism.</text>
</comment>
<organism evidence="6 7">
    <name type="scientific">Staphylococcus equorum</name>
    <dbReference type="NCBI Taxonomy" id="246432"/>
    <lineage>
        <taxon>Bacteria</taxon>
        <taxon>Bacillati</taxon>
        <taxon>Bacillota</taxon>
        <taxon>Bacilli</taxon>
        <taxon>Bacillales</taxon>
        <taxon>Staphylococcaceae</taxon>
        <taxon>Staphylococcus</taxon>
    </lineage>
</organism>
<evidence type="ECO:0000256" key="3">
    <source>
        <dbReference type="ARBA" id="ARBA00022630"/>
    </source>
</evidence>
<evidence type="ECO:0000256" key="4">
    <source>
        <dbReference type="ARBA" id="ARBA00022643"/>
    </source>
</evidence>
<dbReference type="AlphaFoldDB" id="A0AAP7IAN4"/>
<keyword evidence="3" id="KW-0285">Flavoprotein</keyword>
<dbReference type="SUPFAM" id="SSF51412">
    <property type="entry name" value="Inosine monophosphate dehydrogenase (IMPDH)"/>
    <property type="match status" value="1"/>
</dbReference>
<dbReference type="Proteomes" id="UP000095464">
    <property type="component" value="Unassembled WGS sequence"/>
</dbReference>
<dbReference type="RefSeq" id="WP_069813542.1">
    <property type="nucleotide sequence ID" value="NZ_CP068069.1"/>
</dbReference>
<comment type="caution">
    <text evidence="6">The sequence shown here is derived from an EMBL/GenBank/DDBJ whole genome shotgun (WGS) entry which is preliminary data.</text>
</comment>
<evidence type="ECO:0000313" key="6">
    <source>
        <dbReference type="EMBL" id="OEK50815.1"/>
    </source>
</evidence>
<evidence type="ECO:0000313" key="7">
    <source>
        <dbReference type="Proteomes" id="UP000095464"/>
    </source>
</evidence>
<evidence type="ECO:0000256" key="2">
    <source>
        <dbReference type="ARBA" id="ARBA00013457"/>
    </source>
</evidence>
<dbReference type="EMBL" id="LNPX01000081">
    <property type="protein sequence ID" value="OEK50815.1"/>
    <property type="molecule type" value="Genomic_DNA"/>
</dbReference>
<dbReference type="GO" id="GO:0018580">
    <property type="term" value="F:nitronate monooxygenase activity"/>
    <property type="evidence" value="ECO:0007669"/>
    <property type="project" value="InterPro"/>
</dbReference>
<dbReference type="Pfam" id="PF03060">
    <property type="entry name" value="NMO"/>
    <property type="match status" value="2"/>
</dbReference>
<proteinExistence type="predicted"/>
<gene>
    <name evidence="6" type="ORF">ASS94_14920</name>
</gene>
<keyword evidence="4" id="KW-0288">FMN</keyword>
<dbReference type="InterPro" id="IPR004136">
    <property type="entry name" value="NMO"/>
</dbReference>
<reference evidence="7" key="1">
    <citation type="submission" date="2015-11" db="EMBL/GenBank/DDBJ databases">
        <title>Genomic diversity of Staphylococcus saprophyticus strains from urinary tract infections, animal surfaces, and fermented foods.</title>
        <authorList>
            <person name="Wolfe B.E."/>
        </authorList>
    </citation>
    <scope>NUCLEOTIDE SEQUENCE [LARGE SCALE GENOMIC DNA]</scope>
    <source>
        <strain evidence="7">738_7</strain>
    </source>
</reference>
<sequence length="321" mass="34850">MKNRVTEIFNIEKPIIQGPLNSLTTPKFIASVSEAGGLGIMGPNAGDARVTRSPVETTERMRKEIKKIKQLTNKPFASTIMVSEDLTYVAYIVDMLIEEKVPVVLINGLLDEEIFTKLKDNNMKIIFRPITPTTENAKAAEAMGADVFVATGFDEGGTVPERVIGTFSIVPMIADVINIPVIAAGGIGDVRGVRASFSLGAEGVYVGSVLIPTYENPAAENVKQYIVDSKAEDLILFRTLPAYYRSLPGKLAKELEVMDKEGATNEELGQHMGAGRNMRLGMVEGDTENGYVSVGTGISPIKSIRSVKEVIDDLMQDFKPH</sequence>
<keyword evidence="5" id="KW-0560">Oxidoreductase</keyword>
<name>A0AAP7IAN4_9STAP</name>
<evidence type="ECO:0000256" key="5">
    <source>
        <dbReference type="ARBA" id="ARBA00023002"/>
    </source>
</evidence>
<dbReference type="PANTHER" id="PTHR32332:SF20">
    <property type="entry name" value="2-NITROPROPANE DIOXYGENASE-LIKE PROTEIN"/>
    <property type="match status" value="1"/>
</dbReference>
<accession>A0AAP7IAN4</accession>
<dbReference type="Gene3D" id="3.20.20.70">
    <property type="entry name" value="Aldolase class I"/>
    <property type="match status" value="1"/>
</dbReference>
<dbReference type="CDD" id="cd04730">
    <property type="entry name" value="NPD_like"/>
    <property type="match status" value="1"/>
</dbReference>
<protein>
    <recommendedName>
        <fullName evidence="2">Probable nitronate monooxygenase</fullName>
    </recommendedName>
</protein>
<evidence type="ECO:0000256" key="1">
    <source>
        <dbReference type="ARBA" id="ARBA00003535"/>
    </source>
</evidence>